<dbReference type="Proteomes" id="UP000694866">
    <property type="component" value="Unplaced"/>
</dbReference>
<feature type="signal peptide" evidence="1">
    <location>
        <begin position="1"/>
        <end position="16"/>
    </location>
</feature>
<feature type="chain" id="PRO_5040212442" description="Venom protein" evidence="1">
    <location>
        <begin position="17"/>
        <end position="250"/>
    </location>
</feature>
<name>A0A9R1TDV2_9HYME</name>
<sequence>MKIFILICCFLPLTVCAYISEKDLYQYTVLHSNIRLINQVVSSYMLAVDNKTQWMAQRFHDNISSVREDFGEWYAVFKAKYEPKAAEFAHNLNLSEDCHQYILDGLKENDLHKDQLKNYTIEAIQSWSAGLQEVYGKLSVTRLALASIEMEAYRCGDLLKKSDDTLAYNCTRKALEKAETIKEKAIPEIYEEAKDLIKIHNTALNCLHQSIKDRNMAIFYDSFRTDDWLATFCSESEETDNDDRLVYHTE</sequence>
<keyword evidence="2" id="KW-1185">Reference proteome</keyword>
<evidence type="ECO:0000313" key="2">
    <source>
        <dbReference type="Proteomes" id="UP000694866"/>
    </source>
</evidence>
<dbReference type="GeneID" id="105269001"/>
<dbReference type="AlphaFoldDB" id="A0A9R1TDV2"/>
<evidence type="ECO:0000256" key="1">
    <source>
        <dbReference type="SAM" id="SignalP"/>
    </source>
</evidence>
<dbReference type="KEGG" id="fas:105269001"/>
<protein>
    <recommendedName>
        <fullName evidence="4">Venom protein</fullName>
    </recommendedName>
</protein>
<dbReference type="RefSeq" id="XP_011307258.1">
    <property type="nucleotide sequence ID" value="XM_011308956.1"/>
</dbReference>
<organism evidence="2 3">
    <name type="scientific">Fopius arisanus</name>
    <dbReference type="NCBI Taxonomy" id="64838"/>
    <lineage>
        <taxon>Eukaryota</taxon>
        <taxon>Metazoa</taxon>
        <taxon>Ecdysozoa</taxon>
        <taxon>Arthropoda</taxon>
        <taxon>Hexapoda</taxon>
        <taxon>Insecta</taxon>
        <taxon>Pterygota</taxon>
        <taxon>Neoptera</taxon>
        <taxon>Endopterygota</taxon>
        <taxon>Hymenoptera</taxon>
        <taxon>Apocrita</taxon>
        <taxon>Ichneumonoidea</taxon>
        <taxon>Braconidae</taxon>
        <taxon>Opiinae</taxon>
        <taxon>Fopius</taxon>
    </lineage>
</organism>
<accession>A0A9R1TDV2</accession>
<gene>
    <name evidence="3" type="primary">LOC105269001</name>
</gene>
<evidence type="ECO:0000313" key="3">
    <source>
        <dbReference type="RefSeq" id="XP_011307258.1"/>
    </source>
</evidence>
<proteinExistence type="predicted"/>
<reference evidence="3" key="1">
    <citation type="submission" date="2025-08" db="UniProtKB">
        <authorList>
            <consortium name="RefSeq"/>
        </authorList>
    </citation>
    <scope>IDENTIFICATION</scope>
    <source>
        <strain evidence="3">USDA-PBARC FA_bdor</strain>
        <tissue evidence="3">Whole organism</tissue>
    </source>
</reference>
<keyword evidence="1" id="KW-0732">Signal</keyword>
<dbReference type="OrthoDB" id="10430383at2759"/>
<evidence type="ECO:0008006" key="4">
    <source>
        <dbReference type="Google" id="ProtNLM"/>
    </source>
</evidence>